<keyword evidence="9" id="KW-1185">Reference proteome</keyword>
<protein>
    <recommendedName>
        <fullName evidence="7">Tetraspanin</fullName>
    </recommendedName>
</protein>
<comment type="subcellular location">
    <subcellularLocation>
        <location evidence="1 7">Membrane</location>
        <topology evidence="1 7">Multi-pass membrane protein</topology>
    </subcellularLocation>
</comment>
<evidence type="ECO:0000256" key="7">
    <source>
        <dbReference type="RuleBase" id="RU361218"/>
    </source>
</evidence>
<evidence type="ECO:0000256" key="6">
    <source>
        <dbReference type="PIRSR" id="PIRSR002419-1"/>
    </source>
</evidence>
<comment type="similarity">
    <text evidence="2 7">Belongs to the tetraspanin (TM4SF) family.</text>
</comment>
<evidence type="ECO:0000256" key="5">
    <source>
        <dbReference type="ARBA" id="ARBA00023136"/>
    </source>
</evidence>
<dbReference type="PRINTS" id="PR00259">
    <property type="entry name" value="TMFOUR"/>
</dbReference>
<evidence type="ECO:0000256" key="3">
    <source>
        <dbReference type="ARBA" id="ARBA00022692"/>
    </source>
</evidence>
<feature type="transmembrane region" description="Helical" evidence="7">
    <location>
        <begin position="60"/>
        <end position="84"/>
    </location>
</feature>
<proteinExistence type="inferred from homology"/>
<comment type="caution">
    <text evidence="8">The sequence shown here is derived from an EMBL/GenBank/DDBJ whole genome shotgun (WGS) entry which is preliminary data.</text>
</comment>
<evidence type="ECO:0000313" key="8">
    <source>
        <dbReference type="EMBL" id="KAG7155912.1"/>
    </source>
</evidence>
<evidence type="ECO:0000313" key="9">
    <source>
        <dbReference type="Proteomes" id="UP000747542"/>
    </source>
</evidence>
<comment type="caution">
    <text evidence="7">Lacks conserved residue(s) required for the propagation of feature annotation.</text>
</comment>
<keyword evidence="3 7" id="KW-0812">Transmembrane</keyword>
<keyword evidence="4 7" id="KW-1133">Transmembrane helix</keyword>
<reference evidence="8" key="1">
    <citation type="journal article" date="2021" name="Sci. Adv.">
        <title>The American lobster genome reveals insights on longevity, neural, and immune adaptations.</title>
        <authorList>
            <person name="Polinski J.M."/>
            <person name="Zimin A.V."/>
            <person name="Clark K.F."/>
            <person name="Kohn A.B."/>
            <person name="Sadowski N."/>
            <person name="Timp W."/>
            <person name="Ptitsyn A."/>
            <person name="Khanna P."/>
            <person name="Romanova D.Y."/>
            <person name="Williams P."/>
            <person name="Greenwood S.J."/>
            <person name="Moroz L.L."/>
            <person name="Walt D.R."/>
            <person name="Bodnar A.G."/>
        </authorList>
    </citation>
    <scope>NUCLEOTIDE SEQUENCE</scope>
    <source>
        <strain evidence="8">GMGI-L3</strain>
    </source>
</reference>
<organism evidence="8 9">
    <name type="scientific">Homarus americanus</name>
    <name type="common">American lobster</name>
    <dbReference type="NCBI Taxonomy" id="6706"/>
    <lineage>
        <taxon>Eukaryota</taxon>
        <taxon>Metazoa</taxon>
        <taxon>Ecdysozoa</taxon>
        <taxon>Arthropoda</taxon>
        <taxon>Crustacea</taxon>
        <taxon>Multicrustacea</taxon>
        <taxon>Malacostraca</taxon>
        <taxon>Eumalacostraca</taxon>
        <taxon>Eucarida</taxon>
        <taxon>Decapoda</taxon>
        <taxon>Pleocyemata</taxon>
        <taxon>Astacidea</taxon>
        <taxon>Nephropoidea</taxon>
        <taxon>Nephropidae</taxon>
        <taxon>Homarus</taxon>
    </lineage>
</organism>
<sequence length="213" mass="23170">MGALMVAAGILVKVEVYKYVEVSPEFSATAPYVLVATGGLMLLLGLLACCCTAKGQPVLLYIYAAFLLVIFVIMVGSGVSTWAYRKHLKTGYEDGLTRAFTEYERSPTMSSAVNSLQNMLQCCGIQNASDWVAMPYGQNHDPPYPASCCREVQDNSCIALHPQGCYSTVVHFLESSMGVILISSLCFASFQFVGVILACCLARNINRAKYEQV</sequence>
<dbReference type="PANTHER" id="PTHR19282:SF252">
    <property type="entry name" value="TETRASPANIN"/>
    <property type="match status" value="1"/>
</dbReference>
<dbReference type="Gene3D" id="1.10.1450.10">
    <property type="entry name" value="Tetraspanin"/>
    <property type="match status" value="1"/>
</dbReference>
<feature type="disulfide bond" evidence="6">
    <location>
        <begin position="123"/>
        <end position="148"/>
    </location>
</feature>
<name>A0A8J5JCG9_HOMAM</name>
<dbReference type="PANTHER" id="PTHR19282">
    <property type="entry name" value="TETRASPANIN"/>
    <property type="match status" value="1"/>
</dbReference>
<feature type="transmembrane region" description="Helical" evidence="7">
    <location>
        <begin position="179"/>
        <end position="202"/>
    </location>
</feature>
<keyword evidence="6" id="KW-1015">Disulfide bond</keyword>
<dbReference type="InterPro" id="IPR018499">
    <property type="entry name" value="Tetraspanin/Peripherin"/>
</dbReference>
<evidence type="ECO:0000256" key="1">
    <source>
        <dbReference type="ARBA" id="ARBA00004141"/>
    </source>
</evidence>
<dbReference type="AlphaFoldDB" id="A0A8J5JCG9"/>
<dbReference type="PIRSF" id="PIRSF002419">
    <property type="entry name" value="Tetraspanin"/>
    <property type="match status" value="1"/>
</dbReference>
<evidence type="ECO:0000256" key="2">
    <source>
        <dbReference type="ARBA" id="ARBA00006840"/>
    </source>
</evidence>
<evidence type="ECO:0000256" key="4">
    <source>
        <dbReference type="ARBA" id="ARBA00022989"/>
    </source>
</evidence>
<feature type="transmembrane region" description="Helical" evidence="7">
    <location>
        <begin position="32"/>
        <end position="53"/>
    </location>
</feature>
<dbReference type="Proteomes" id="UP000747542">
    <property type="component" value="Unassembled WGS sequence"/>
</dbReference>
<keyword evidence="5 7" id="KW-0472">Membrane</keyword>
<dbReference type="Pfam" id="PF00335">
    <property type="entry name" value="Tetraspanin"/>
    <property type="match status" value="1"/>
</dbReference>
<dbReference type="EMBL" id="JAHLQT010040257">
    <property type="protein sequence ID" value="KAG7155912.1"/>
    <property type="molecule type" value="Genomic_DNA"/>
</dbReference>
<gene>
    <name evidence="8" type="primary">Tspan7-L</name>
    <name evidence="8" type="ORF">Hamer_G012053</name>
</gene>
<accession>A0A8J5JCG9</accession>
<dbReference type="GO" id="GO:0005886">
    <property type="term" value="C:plasma membrane"/>
    <property type="evidence" value="ECO:0007669"/>
    <property type="project" value="TreeGrafter"/>
</dbReference>
<dbReference type="SUPFAM" id="SSF48652">
    <property type="entry name" value="Tetraspanin"/>
    <property type="match status" value="1"/>
</dbReference>
<dbReference type="InterPro" id="IPR008952">
    <property type="entry name" value="Tetraspanin_EC2_sf"/>
</dbReference>
<dbReference type="InterPro" id="IPR000301">
    <property type="entry name" value="Tetraspanin_animals"/>
</dbReference>